<keyword evidence="3" id="KW-1185">Reference proteome</keyword>
<dbReference type="AlphaFoldDB" id="A0A371CKX8"/>
<dbReference type="Proteomes" id="UP000256964">
    <property type="component" value="Unassembled WGS sequence"/>
</dbReference>
<dbReference type="EMBL" id="KZ857530">
    <property type="protein sequence ID" value="RDX40931.1"/>
    <property type="molecule type" value="Genomic_DNA"/>
</dbReference>
<evidence type="ECO:0000256" key="1">
    <source>
        <dbReference type="SAM" id="MobiDB-lite"/>
    </source>
</evidence>
<organism evidence="2 3">
    <name type="scientific">Lentinus brumalis</name>
    <dbReference type="NCBI Taxonomy" id="2498619"/>
    <lineage>
        <taxon>Eukaryota</taxon>
        <taxon>Fungi</taxon>
        <taxon>Dikarya</taxon>
        <taxon>Basidiomycota</taxon>
        <taxon>Agaricomycotina</taxon>
        <taxon>Agaricomycetes</taxon>
        <taxon>Polyporales</taxon>
        <taxon>Polyporaceae</taxon>
        <taxon>Lentinus</taxon>
    </lineage>
</organism>
<proteinExistence type="predicted"/>
<gene>
    <name evidence="2" type="ORF">OH76DRAFT_279592</name>
</gene>
<accession>A0A371CKX8</accession>
<evidence type="ECO:0000313" key="3">
    <source>
        <dbReference type="Proteomes" id="UP000256964"/>
    </source>
</evidence>
<protein>
    <submittedName>
        <fullName evidence="2">Uncharacterized protein</fullName>
    </submittedName>
</protein>
<name>A0A371CKX8_9APHY</name>
<reference evidence="2 3" key="1">
    <citation type="journal article" date="2018" name="Biotechnol. Biofuels">
        <title>Integrative visual omics of the white-rot fungus Polyporus brumalis exposes the biotechnological potential of its oxidative enzymes for delignifying raw plant biomass.</title>
        <authorList>
            <person name="Miyauchi S."/>
            <person name="Rancon A."/>
            <person name="Drula E."/>
            <person name="Hage H."/>
            <person name="Chaduli D."/>
            <person name="Favel A."/>
            <person name="Grisel S."/>
            <person name="Henrissat B."/>
            <person name="Herpoel-Gimbert I."/>
            <person name="Ruiz-Duenas F.J."/>
            <person name="Chevret D."/>
            <person name="Hainaut M."/>
            <person name="Lin J."/>
            <person name="Wang M."/>
            <person name="Pangilinan J."/>
            <person name="Lipzen A."/>
            <person name="Lesage-Meessen L."/>
            <person name="Navarro D."/>
            <person name="Riley R."/>
            <person name="Grigoriev I.V."/>
            <person name="Zhou S."/>
            <person name="Raouche S."/>
            <person name="Rosso M.N."/>
        </authorList>
    </citation>
    <scope>NUCLEOTIDE SEQUENCE [LARGE SCALE GENOMIC DNA]</scope>
    <source>
        <strain evidence="2 3">BRFM 1820</strain>
    </source>
</reference>
<evidence type="ECO:0000313" key="2">
    <source>
        <dbReference type="EMBL" id="RDX40931.1"/>
    </source>
</evidence>
<sequence>MRGSRTPAHPGQLAISTPPAAPVRHAYPCFLLVVHCTQGFWSFRSLCVSNILYNTGRRGGQTNDSDPTTCPAPDCGTSPDPRPAVSALPVRFLVRVIAEWTRPRGYHCEQQSVRHRGIIVTAACATARLHPRASRLEFGRTPVVQSAIVTGVERHRATAALDACTSSKACFGGRGPSSGCARCVPSHRLRASMLRGAAASAAAPVLPSSGPSRAQVARLEWCPHHTQLFTSTNLPIPPGDQHRSVIPGRSTLELFPARPGFF</sequence>
<feature type="region of interest" description="Disordered" evidence="1">
    <location>
        <begin position="58"/>
        <end position="78"/>
    </location>
</feature>